<evidence type="ECO:0000259" key="2">
    <source>
        <dbReference type="PROSITE" id="PS50943"/>
    </source>
</evidence>
<evidence type="ECO:0000313" key="4">
    <source>
        <dbReference type="Proteomes" id="UP000069443"/>
    </source>
</evidence>
<evidence type="ECO:0000313" key="3">
    <source>
        <dbReference type="EMBL" id="GAS93193.1"/>
    </source>
</evidence>
<dbReference type="Pfam" id="PF01381">
    <property type="entry name" value="HTH_3"/>
    <property type="match status" value="1"/>
</dbReference>
<sequence length="367" mass="39761">MKIAHMDGKILGERIVEARKARDLTQEHLAATIGIDRSALGLIEKGKRKVSAIELVDLAAALSTPLAWFVRDPLAAVISRRAEAGPSHEVTARLDQALELFAGDVAELLADGVIRPLPDRPAWRTPQSVASAEMVARQVREHLGLGHEPLGDVAAVAERFGLYSCALRFGEQGADGALVAVADGAAVAVIDGDARVGRRRMSLAHELGHWLFGDAFDSNTGTDTEQLITSFAAFFLAPRAGVTALWNQYRSERLRDTVVRVAGIYRLSWSAAVLHLHTLHLITDEQRRVLEPTRPAIGEFTKLQIILDTDELRPPSVSPGLAAAVLDAYVDLRISAPRAVELLRGQLDIADLPQPRAEIAADYARMG</sequence>
<dbReference type="InterPro" id="IPR001387">
    <property type="entry name" value="Cro/C1-type_HTH"/>
</dbReference>
<dbReference type="InterPro" id="IPR010982">
    <property type="entry name" value="Lambda_DNA-bd_dom_sf"/>
</dbReference>
<dbReference type="SMART" id="SM00530">
    <property type="entry name" value="HTH_XRE"/>
    <property type="match status" value="1"/>
</dbReference>
<comment type="similarity">
    <text evidence="1">Belongs to the short-chain fatty acyl-CoA assimilation regulator (ScfR) family.</text>
</comment>
<dbReference type="SUPFAM" id="SSF47413">
    <property type="entry name" value="lambda repressor-like DNA-binding domains"/>
    <property type="match status" value="1"/>
</dbReference>
<dbReference type="AlphaFoldDB" id="A0A100W7Z7"/>
<gene>
    <name evidence="3" type="ORF">RMCC_0159</name>
</gene>
<name>A0A100W7Z7_MYCCR</name>
<keyword evidence="4" id="KW-1185">Reference proteome</keyword>
<comment type="caution">
    <text evidence="3">The sequence shown here is derived from an EMBL/GenBank/DDBJ whole genome shotgun (WGS) entry which is preliminary data.</text>
</comment>
<feature type="domain" description="HTH cro/C1-type" evidence="2">
    <location>
        <begin position="15"/>
        <end position="69"/>
    </location>
</feature>
<reference evidence="4" key="1">
    <citation type="journal article" date="2016" name="Genome Announc.">
        <title>Draft Genome Sequences of Five Rapidly Growing Mycobacterium Species, M. thermoresistibile, M. fortuitum subsp. acetamidolyticum, M. canariasense, M. brisbanense, and M. novocastrense.</title>
        <authorList>
            <person name="Katahira K."/>
            <person name="Ogura Y."/>
            <person name="Gotoh Y."/>
            <person name="Hayashi T."/>
        </authorList>
    </citation>
    <scope>NUCLEOTIDE SEQUENCE [LARGE SCALE GENOMIC DNA]</scope>
    <source>
        <strain evidence="4">JCM15298</strain>
    </source>
</reference>
<dbReference type="GO" id="GO:0003677">
    <property type="term" value="F:DNA binding"/>
    <property type="evidence" value="ECO:0007669"/>
    <property type="project" value="InterPro"/>
</dbReference>
<dbReference type="Pfam" id="PF06114">
    <property type="entry name" value="Peptidase_M78"/>
    <property type="match status" value="1"/>
</dbReference>
<accession>A0A100W7Z7</accession>
<organism evidence="3 4">
    <name type="scientific">Mycolicibacterium canariasense</name>
    <name type="common">Mycobacterium canariasense</name>
    <dbReference type="NCBI Taxonomy" id="228230"/>
    <lineage>
        <taxon>Bacteria</taxon>
        <taxon>Bacillati</taxon>
        <taxon>Actinomycetota</taxon>
        <taxon>Actinomycetes</taxon>
        <taxon>Mycobacteriales</taxon>
        <taxon>Mycobacteriaceae</taxon>
        <taxon>Mycolicibacterium</taxon>
    </lineage>
</organism>
<dbReference type="PANTHER" id="PTHR43236:SF1">
    <property type="entry name" value="BLL7220 PROTEIN"/>
    <property type="match status" value="1"/>
</dbReference>
<dbReference type="Proteomes" id="UP000069443">
    <property type="component" value="Unassembled WGS sequence"/>
</dbReference>
<evidence type="ECO:0000256" key="1">
    <source>
        <dbReference type="ARBA" id="ARBA00007227"/>
    </source>
</evidence>
<protein>
    <recommendedName>
        <fullName evidence="2">HTH cro/C1-type domain-containing protein</fullName>
    </recommendedName>
</protein>
<dbReference type="Gene3D" id="1.10.260.40">
    <property type="entry name" value="lambda repressor-like DNA-binding domains"/>
    <property type="match status" value="1"/>
</dbReference>
<dbReference type="EMBL" id="BCSY01000008">
    <property type="protein sequence ID" value="GAS93193.1"/>
    <property type="molecule type" value="Genomic_DNA"/>
</dbReference>
<dbReference type="STRING" id="228230.RMCC_0159"/>
<dbReference type="PROSITE" id="PS50943">
    <property type="entry name" value="HTH_CROC1"/>
    <property type="match status" value="1"/>
</dbReference>
<proteinExistence type="inferred from homology"/>
<dbReference type="InterPro" id="IPR010359">
    <property type="entry name" value="IrrE_HExxH"/>
</dbReference>
<dbReference type="InterPro" id="IPR052345">
    <property type="entry name" value="Rad_response_metalloprotease"/>
</dbReference>
<dbReference type="PANTHER" id="PTHR43236">
    <property type="entry name" value="ANTITOXIN HIGA1"/>
    <property type="match status" value="1"/>
</dbReference>
<dbReference type="CDD" id="cd00093">
    <property type="entry name" value="HTH_XRE"/>
    <property type="match status" value="1"/>
</dbReference>
<reference evidence="4" key="2">
    <citation type="submission" date="2016-02" db="EMBL/GenBank/DDBJ databases">
        <title>Draft genome sequence of five rapidly growing Mycobacterium species.</title>
        <authorList>
            <person name="Katahira K."/>
            <person name="Gotou Y."/>
            <person name="Iida K."/>
            <person name="Ogura Y."/>
            <person name="Hayashi T."/>
        </authorList>
    </citation>
    <scope>NUCLEOTIDE SEQUENCE [LARGE SCALE GENOMIC DNA]</scope>
    <source>
        <strain evidence="4">JCM15298</strain>
    </source>
</reference>